<keyword evidence="6" id="KW-1185">Reference proteome</keyword>
<sequence length="805" mass="90953">MAMILDAVLGKVLDQLLSTVVDMKDRAVKFRDTLNKLHSTLEKVAPMARQIDGLNKRLDKPATETQKLIDQIKQGKELVMECSKVDWWNFCYKANSQQKLQDLIDSIYEYFKLDMQGNINIIVLENQIMLSEIHATLMENVPRRTELKGLCSPPEPPAFTVGLDVHLRALKFKLLNNHHVGSVLTVTGTGGSGKSTLAKKFCSDKEVKGKFKDNIFFISLVDVEAPKFRTIVERLFEHNGCKKPQFQSDEGAVYRLETLLKEIGKNPMLLVLDGVLPESASLVEKFVFQIPNYKILVTSRFAIKGFGQPYVLKSLNEADALNLFRHSASLDQTSSEIPDNVVKKIAKGCSGSPLALIVTGKSLSLEAPVVWQNRAKTLSKGHSILAYSSSNDVLHTCLQNCFDDLNAKVAEVFTDLSLFPEAQKIPAAALVDICAEQRDEDDDIAMENILELVKRNVADLIVTRIGTVDYNYHYVTQHGLLRDLAIHQTRNLPTEKKHRLIIDLRGNNIPKWWTTQNEYHIAARTLSISTDEEFTSDWCNLQPNEVEVLVMNLREKKRSLPPFMMKMNKLKVLIITNYDVNRAELENLEVLDYLTDLKRIRLEKVSIPFLSKTGVALKNLHKFSFFMCNVNEAFKNSTINVSDVLPNLKEMNIDYCDVEELPAGLSDIVSLKKLSITNCHNLSKLPEGIGKLVNLESLRLTSCTKLEELPDTITNLHKLNFLDISDCVNLGMLPENIGELRSLERFNCRGCTRLSELPYSVTELESLRVVVCNEETAALWEPIKPMFSDLKLEVVLIDFKLESIS</sequence>
<dbReference type="SUPFAM" id="SSF52058">
    <property type="entry name" value="L domain-like"/>
    <property type="match status" value="1"/>
</dbReference>
<organism evidence="5 6">
    <name type="scientific">Vigna unguiculata</name>
    <name type="common">Cowpea</name>
    <dbReference type="NCBI Taxonomy" id="3917"/>
    <lineage>
        <taxon>Eukaryota</taxon>
        <taxon>Viridiplantae</taxon>
        <taxon>Streptophyta</taxon>
        <taxon>Embryophyta</taxon>
        <taxon>Tracheophyta</taxon>
        <taxon>Spermatophyta</taxon>
        <taxon>Magnoliopsida</taxon>
        <taxon>eudicotyledons</taxon>
        <taxon>Gunneridae</taxon>
        <taxon>Pentapetalae</taxon>
        <taxon>rosids</taxon>
        <taxon>fabids</taxon>
        <taxon>Fabales</taxon>
        <taxon>Fabaceae</taxon>
        <taxon>Papilionoideae</taxon>
        <taxon>50 kb inversion clade</taxon>
        <taxon>NPAAA clade</taxon>
        <taxon>indigoferoid/millettioid clade</taxon>
        <taxon>Phaseoleae</taxon>
        <taxon>Vigna</taxon>
    </lineage>
</organism>
<dbReference type="GO" id="GO:0006952">
    <property type="term" value="P:defense response"/>
    <property type="evidence" value="ECO:0007669"/>
    <property type="project" value="UniProtKB-KW"/>
</dbReference>
<dbReference type="EMBL" id="CP039346">
    <property type="protein sequence ID" value="QCD81675.1"/>
    <property type="molecule type" value="Genomic_DNA"/>
</dbReference>
<evidence type="ECO:0000256" key="3">
    <source>
        <dbReference type="ARBA" id="ARBA00022821"/>
    </source>
</evidence>
<keyword evidence="2" id="KW-0677">Repeat</keyword>
<protein>
    <submittedName>
        <fullName evidence="5">Disease resistance protein RPM1</fullName>
    </submittedName>
</protein>
<dbReference type="SUPFAM" id="SSF52540">
    <property type="entry name" value="P-loop containing nucleoside triphosphate hydrolases"/>
    <property type="match status" value="1"/>
</dbReference>
<dbReference type="Proteomes" id="UP000501690">
    <property type="component" value="Linkage Group LG2"/>
</dbReference>
<dbReference type="Gramene" id="Vigun03g273200.1.v1.2">
    <property type="protein sequence ID" value="Vigun03g273200.1.v1.2"/>
    <property type="gene ID" value="Vigun03g273200.v1.2"/>
</dbReference>
<dbReference type="AlphaFoldDB" id="A0A4D6KYK7"/>
<evidence type="ECO:0000259" key="4">
    <source>
        <dbReference type="PROSITE" id="PS51153"/>
    </source>
</evidence>
<evidence type="ECO:0000313" key="5">
    <source>
        <dbReference type="EMBL" id="QCD81675.1"/>
    </source>
</evidence>
<dbReference type="PANTHER" id="PTHR36766:SF3">
    <property type="entry name" value="RPW8 DOMAIN-CONTAINING PROTEIN"/>
    <property type="match status" value="1"/>
</dbReference>
<dbReference type="InterPro" id="IPR036388">
    <property type="entry name" value="WH-like_DNA-bd_sf"/>
</dbReference>
<dbReference type="InterPro" id="IPR042197">
    <property type="entry name" value="Apaf_helical"/>
</dbReference>
<comment type="similarity">
    <text evidence="1">Belongs to the disease resistance NB-LRR family.</text>
</comment>
<dbReference type="Pfam" id="PF05659">
    <property type="entry name" value="RPW8"/>
    <property type="match status" value="1"/>
</dbReference>
<dbReference type="InterPro" id="IPR055414">
    <property type="entry name" value="LRR_R13L4/SHOC2-like"/>
</dbReference>
<dbReference type="PRINTS" id="PR00364">
    <property type="entry name" value="DISEASERSIST"/>
</dbReference>
<dbReference type="Gene3D" id="1.10.10.10">
    <property type="entry name" value="Winged helix-like DNA-binding domain superfamily/Winged helix DNA-binding domain"/>
    <property type="match status" value="1"/>
</dbReference>
<keyword evidence="3" id="KW-0611">Plant defense</keyword>
<name>A0A4D6KYK7_VIGUN</name>
<proteinExistence type="inferred from homology"/>
<dbReference type="InterPro" id="IPR008808">
    <property type="entry name" value="Powdery_mildew-R_dom"/>
</dbReference>
<dbReference type="InterPro" id="IPR032675">
    <property type="entry name" value="LRR_dom_sf"/>
</dbReference>
<dbReference type="Gene3D" id="1.10.8.430">
    <property type="entry name" value="Helical domain of apoptotic protease-activating factors"/>
    <property type="match status" value="1"/>
</dbReference>
<accession>A0A4D6KYK7</accession>
<feature type="domain" description="RPW8" evidence="4">
    <location>
        <begin position="1"/>
        <end position="149"/>
    </location>
</feature>
<dbReference type="PROSITE" id="PS51153">
    <property type="entry name" value="RPW8"/>
    <property type="match status" value="1"/>
</dbReference>
<dbReference type="InterPro" id="IPR027417">
    <property type="entry name" value="P-loop_NTPase"/>
</dbReference>
<dbReference type="Gene3D" id="3.40.50.300">
    <property type="entry name" value="P-loop containing nucleotide triphosphate hydrolases"/>
    <property type="match status" value="1"/>
</dbReference>
<dbReference type="GO" id="GO:0043531">
    <property type="term" value="F:ADP binding"/>
    <property type="evidence" value="ECO:0007669"/>
    <property type="project" value="InterPro"/>
</dbReference>
<dbReference type="Pfam" id="PF23598">
    <property type="entry name" value="LRR_14"/>
    <property type="match status" value="1"/>
</dbReference>
<dbReference type="Gene3D" id="3.80.10.10">
    <property type="entry name" value="Ribonuclease Inhibitor"/>
    <property type="match status" value="1"/>
</dbReference>
<evidence type="ECO:0000313" key="6">
    <source>
        <dbReference type="Proteomes" id="UP000501690"/>
    </source>
</evidence>
<gene>
    <name evidence="5" type="ORF">DEO72_LG2g2005</name>
</gene>
<dbReference type="PANTHER" id="PTHR36766">
    <property type="entry name" value="PLANT BROAD-SPECTRUM MILDEW RESISTANCE PROTEIN RPW8"/>
    <property type="match status" value="1"/>
</dbReference>
<dbReference type="InterPro" id="IPR002182">
    <property type="entry name" value="NB-ARC"/>
</dbReference>
<dbReference type="Pfam" id="PF00931">
    <property type="entry name" value="NB-ARC"/>
    <property type="match status" value="1"/>
</dbReference>
<dbReference type="OrthoDB" id="2016095at2759"/>
<evidence type="ECO:0000256" key="1">
    <source>
        <dbReference type="ARBA" id="ARBA00008894"/>
    </source>
</evidence>
<evidence type="ECO:0000256" key="2">
    <source>
        <dbReference type="ARBA" id="ARBA00022737"/>
    </source>
</evidence>
<reference evidence="5 6" key="1">
    <citation type="submission" date="2019-04" db="EMBL/GenBank/DDBJ databases">
        <title>An improved genome assembly and genetic linkage map for asparagus bean, Vigna unguiculata ssp. sesquipedialis.</title>
        <authorList>
            <person name="Xia Q."/>
            <person name="Zhang R."/>
            <person name="Dong Y."/>
        </authorList>
    </citation>
    <scope>NUCLEOTIDE SEQUENCE [LARGE SCALE GENOMIC DNA]</scope>
    <source>
        <tissue evidence="5">Leaf</tissue>
    </source>
</reference>